<feature type="domain" description="Sporulation protein YpeB N-terminal" evidence="5">
    <location>
        <begin position="239"/>
        <end position="360"/>
    </location>
</feature>
<protein>
    <submittedName>
        <fullName evidence="6">Germination protein YpeB</fullName>
    </submittedName>
</protein>
<comment type="caution">
    <text evidence="6">The sequence shown here is derived from an EMBL/GenBank/DDBJ whole genome shotgun (WGS) entry which is preliminary data.</text>
</comment>
<evidence type="ECO:0000256" key="2">
    <source>
        <dbReference type="SAM" id="Phobius"/>
    </source>
</evidence>
<evidence type="ECO:0000313" key="6">
    <source>
        <dbReference type="EMBL" id="HIY78638.1"/>
    </source>
</evidence>
<feature type="compositionally biased region" description="Basic and acidic residues" evidence="1">
    <location>
        <begin position="53"/>
        <end position="203"/>
    </location>
</feature>
<feature type="region of interest" description="Disordered" evidence="1">
    <location>
        <begin position="1"/>
        <end position="204"/>
    </location>
</feature>
<keyword evidence="2" id="KW-1133">Transmembrane helix</keyword>
<dbReference type="EMBL" id="DXCO01000038">
    <property type="protein sequence ID" value="HIY78638.1"/>
    <property type="molecule type" value="Genomic_DNA"/>
</dbReference>
<feature type="domain" description="Sporulation protein YpeB PepSY1 and PepSY2" evidence="4">
    <location>
        <begin position="375"/>
        <end position="566"/>
    </location>
</feature>
<feature type="domain" description="PepSY" evidence="3">
    <location>
        <begin position="570"/>
        <end position="624"/>
    </location>
</feature>
<accession>A0A9D1ZC23</accession>
<evidence type="ECO:0000313" key="7">
    <source>
        <dbReference type="Proteomes" id="UP000824135"/>
    </source>
</evidence>
<keyword evidence="2" id="KW-0812">Transmembrane</keyword>
<gene>
    <name evidence="6" type="ORF">H9728_06300</name>
</gene>
<dbReference type="InterPro" id="IPR025711">
    <property type="entry name" value="PepSY"/>
</dbReference>
<dbReference type="Pfam" id="PF20769">
    <property type="entry name" value="YPEB_N"/>
    <property type="match status" value="1"/>
</dbReference>
<dbReference type="InterPro" id="IPR048402">
    <property type="entry name" value="YpeB_N"/>
</dbReference>
<evidence type="ECO:0000259" key="5">
    <source>
        <dbReference type="Pfam" id="PF20769"/>
    </source>
</evidence>
<keyword evidence="2" id="KW-0472">Membrane</keyword>
<reference evidence="6" key="2">
    <citation type="submission" date="2021-04" db="EMBL/GenBank/DDBJ databases">
        <authorList>
            <person name="Gilroy R."/>
        </authorList>
    </citation>
    <scope>NUCLEOTIDE SEQUENCE</scope>
    <source>
        <strain evidence="6">CHK199-9574</strain>
    </source>
</reference>
<dbReference type="Proteomes" id="UP000824135">
    <property type="component" value="Unassembled WGS sequence"/>
</dbReference>
<evidence type="ECO:0000256" key="1">
    <source>
        <dbReference type="SAM" id="MobiDB-lite"/>
    </source>
</evidence>
<feature type="transmembrane region" description="Helical" evidence="2">
    <location>
        <begin position="206"/>
        <end position="232"/>
    </location>
</feature>
<evidence type="ECO:0000259" key="3">
    <source>
        <dbReference type="Pfam" id="PF03413"/>
    </source>
</evidence>
<dbReference type="Pfam" id="PF14620">
    <property type="entry name" value="YPEB_PepSY1-2"/>
    <property type="match status" value="1"/>
</dbReference>
<name>A0A9D1ZC23_9FIRM</name>
<dbReference type="GO" id="GO:0009847">
    <property type="term" value="P:spore germination"/>
    <property type="evidence" value="ECO:0007669"/>
    <property type="project" value="InterPro"/>
</dbReference>
<organism evidence="6 7">
    <name type="scientific">Candidatus Borkfalkia excrementavium</name>
    <dbReference type="NCBI Taxonomy" id="2838505"/>
    <lineage>
        <taxon>Bacteria</taxon>
        <taxon>Bacillati</taxon>
        <taxon>Bacillota</taxon>
        <taxon>Clostridia</taxon>
        <taxon>Christensenellales</taxon>
        <taxon>Christensenellaceae</taxon>
        <taxon>Candidatus Borkfalkia</taxon>
    </lineage>
</organism>
<proteinExistence type="predicted"/>
<dbReference type="Pfam" id="PF03413">
    <property type="entry name" value="PepSY"/>
    <property type="match status" value="1"/>
</dbReference>
<dbReference type="InterPro" id="IPR014239">
    <property type="entry name" value="YpeB_PepSY1-2"/>
</dbReference>
<reference evidence="6" key="1">
    <citation type="journal article" date="2021" name="PeerJ">
        <title>Extensive microbial diversity within the chicken gut microbiome revealed by metagenomics and culture.</title>
        <authorList>
            <person name="Gilroy R."/>
            <person name="Ravi A."/>
            <person name="Getino M."/>
            <person name="Pursley I."/>
            <person name="Horton D.L."/>
            <person name="Alikhan N.F."/>
            <person name="Baker D."/>
            <person name="Gharbi K."/>
            <person name="Hall N."/>
            <person name="Watson M."/>
            <person name="Adriaenssens E.M."/>
            <person name="Foster-Nyarko E."/>
            <person name="Jarju S."/>
            <person name="Secka A."/>
            <person name="Antonio M."/>
            <person name="Oren A."/>
            <person name="Chaudhuri R.R."/>
            <person name="La Ragione R."/>
            <person name="Hildebrand F."/>
            <person name="Pallen M.J."/>
        </authorList>
    </citation>
    <scope>NUCLEOTIDE SEQUENCE</scope>
    <source>
        <strain evidence="6">CHK199-9574</strain>
    </source>
</reference>
<sequence length="641" mass="72031">MKEEKNISSGAEKVENIAKEKRSGTAEKHARTARMQAEAAGGGARKAAARKVKAAEENVHAAKERESEADKKARLQKLKIERENMRAEKRLAAAKLKAEKKENREAARLEAKKEKEKRAAEMKEAERIRREERAARREKIKNETAEQRERRIAREKAQKARARRDEQEKKRAAAMEKREQREEERRARHARREEKKQNRHDRTPGFGGWLASVISLGVAVLALGAIVTVGYFDLTEAKAGLYNSYQSSVYQLSELMDNLDTNLSKARVATGNYEMQKILTDVLVESELAEACLQSFPVDAHDTENLTSYVNRVADYSKKLLNKLAMGQELTEEEEAVIEYMYETTDKIKYAVDELVRESNGKNLDAILKKGGFTEKMTELEHNVIETPKMIYDGPFAASEQVRSCKAIEGLDKIGEAEAEELAREMFADYEISDLKVTGKTERKEFSVYNVMIGTEKGDKYLAQITEQGGKLILFDGYKGCSTANYDADACIRIAENFLEKLGYSHLEAVWVSEGGVQCDINFAYVQGGVVCYSDLVKVKVCEERGIVTGLEANAYLMNHTKRSIPEPSVSQSKIERAAARRMDLNGVRLAMIPVEGKETLAYEINGTHGGSEYYAYVDAKTGRMVELFTVVDSSSGRALM</sequence>
<evidence type="ECO:0000259" key="4">
    <source>
        <dbReference type="Pfam" id="PF14620"/>
    </source>
</evidence>
<feature type="compositionally biased region" description="Basic and acidic residues" evidence="1">
    <location>
        <begin position="1"/>
        <end position="30"/>
    </location>
</feature>
<dbReference type="AlphaFoldDB" id="A0A9D1ZC23"/>